<dbReference type="GO" id="GO:0008955">
    <property type="term" value="F:peptidoglycan glycosyltransferase activity"/>
    <property type="evidence" value="ECO:0007669"/>
    <property type="project" value="UniProtKB-EC"/>
</dbReference>
<gene>
    <name evidence="14" type="ORF">UFOPK3024_00063</name>
</gene>
<feature type="domain" description="PASTA" evidence="13">
    <location>
        <begin position="672"/>
        <end position="738"/>
    </location>
</feature>
<keyword evidence="3" id="KW-0328">Glycosyltransferase</keyword>
<dbReference type="InterPro" id="IPR001264">
    <property type="entry name" value="Glyco_trans_51"/>
</dbReference>
<dbReference type="AlphaFoldDB" id="A0A6J6X4E7"/>
<evidence type="ECO:0000256" key="8">
    <source>
        <dbReference type="ARBA" id="ARBA00023268"/>
    </source>
</evidence>
<evidence type="ECO:0000256" key="1">
    <source>
        <dbReference type="ARBA" id="ARBA00022645"/>
    </source>
</evidence>
<dbReference type="SMART" id="SM00740">
    <property type="entry name" value="PASTA"/>
    <property type="match status" value="1"/>
</dbReference>
<dbReference type="Gene3D" id="3.30.10.20">
    <property type="match status" value="1"/>
</dbReference>
<dbReference type="InterPro" id="IPR001460">
    <property type="entry name" value="PCN-bd_Tpept"/>
</dbReference>
<dbReference type="GO" id="GO:0008658">
    <property type="term" value="F:penicillin binding"/>
    <property type="evidence" value="ECO:0007669"/>
    <property type="project" value="InterPro"/>
</dbReference>
<dbReference type="EC" id="2.4.99.28" evidence="10"/>
<dbReference type="InterPro" id="IPR050396">
    <property type="entry name" value="Glycosyltr_51/Transpeptidase"/>
</dbReference>
<organism evidence="14">
    <name type="scientific">freshwater metagenome</name>
    <dbReference type="NCBI Taxonomy" id="449393"/>
    <lineage>
        <taxon>unclassified sequences</taxon>
        <taxon>metagenomes</taxon>
        <taxon>ecological metagenomes</taxon>
    </lineage>
</organism>
<protein>
    <recommendedName>
        <fullName evidence="10">peptidoglycan glycosyltransferase</fullName>
        <ecNumber evidence="10">2.4.99.28</ecNumber>
    </recommendedName>
</protein>
<dbReference type="Gene3D" id="1.10.3810.10">
    <property type="entry name" value="Biosynthetic peptidoglycan transglycosylase-like"/>
    <property type="match status" value="1"/>
</dbReference>
<dbReference type="Pfam" id="PF00912">
    <property type="entry name" value="Transgly"/>
    <property type="match status" value="1"/>
</dbReference>
<keyword evidence="4" id="KW-0808">Transferase</keyword>
<evidence type="ECO:0000256" key="4">
    <source>
        <dbReference type="ARBA" id="ARBA00022679"/>
    </source>
</evidence>
<evidence type="ECO:0000256" key="7">
    <source>
        <dbReference type="ARBA" id="ARBA00022984"/>
    </source>
</evidence>
<keyword evidence="1" id="KW-0121">Carboxypeptidase</keyword>
<dbReference type="InterPro" id="IPR023346">
    <property type="entry name" value="Lysozyme-like_dom_sf"/>
</dbReference>
<dbReference type="Pfam" id="PF03793">
    <property type="entry name" value="PASTA"/>
    <property type="match status" value="1"/>
</dbReference>
<evidence type="ECO:0000259" key="13">
    <source>
        <dbReference type="PROSITE" id="PS51178"/>
    </source>
</evidence>
<keyword evidence="9" id="KW-0961">Cell wall biogenesis/degradation</keyword>
<evidence type="ECO:0000256" key="12">
    <source>
        <dbReference type="SAM" id="MobiDB-lite"/>
    </source>
</evidence>
<dbReference type="SUPFAM" id="SSF56601">
    <property type="entry name" value="beta-lactamase/transpeptidase-like"/>
    <property type="match status" value="1"/>
</dbReference>
<dbReference type="Pfam" id="PF00905">
    <property type="entry name" value="Transpeptidase"/>
    <property type="match status" value="1"/>
</dbReference>
<evidence type="ECO:0000256" key="2">
    <source>
        <dbReference type="ARBA" id="ARBA00022670"/>
    </source>
</evidence>
<keyword evidence="5" id="KW-0378">Hydrolase</keyword>
<dbReference type="GO" id="GO:0009252">
    <property type="term" value="P:peptidoglycan biosynthetic process"/>
    <property type="evidence" value="ECO:0007669"/>
    <property type="project" value="UniProtKB-KW"/>
</dbReference>
<dbReference type="GO" id="GO:0030288">
    <property type="term" value="C:outer membrane-bounded periplasmic space"/>
    <property type="evidence" value="ECO:0007669"/>
    <property type="project" value="TreeGrafter"/>
</dbReference>
<dbReference type="InterPro" id="IPR036950">
    <property type="entry name" value="PBP_transglycosylase"/>
</dbReference>
<keyword evidence="8" id="KW-0511">Multifunctional enzyme</keyword>
<dbReference type="EMBL" id="CAFAAK010000004">
    <property type="protein sequence ID" value="CAB4791742.1"/>
    <property type="molecule type" value="Genomic_DNA"/>
</dbReference>
<evidence type="ECO:0000313" key="14">
    <source>
        <dbReference type="EMBL" id="CAB4791742.1"/>
    </source>
</evidence>
<dbReference type="GO" id="GO:0008360">
    <property type="term" value="P:regulation of cell shape"/>
    <property type="evidence" value="ECO:0007669"/>
    <property type="project" value="UniProtKB-KW"/>
</dbReference>
<keyword evidence="6" id="KW-0133">Cell shape</keyword>
<dbReference type="InterPro" id="IPR012338">
    <property type="entry name" value="Beta-lactam/transpept-like"/>
</dbReference>
<dbReference type="PROSITE" id="PS51178">
    <property type="entry name" value="PASTA"/>
    <property type="match status" value="1"/>
</dbReference>
<comment type="catalytic activity">
    <reaction evidence="11">
        <text>[GlcNAc-(1-&gt;4)-Mur2Ac(oyl-L-Ala-gamma-D-Glu-L-Lys-D-Ala-D-Ala)](n)-di-trans,octa-cis-undecaprenyl diphosphate + beta-D-GlcNAc-(1-&gt;4)-Mur2Ac(oyl-L-Ala-gamma-D-Glu-L-Lys-D-Ala-D-Ala)-di-trans,octa-cis-undecaprenyl diphosphate = [GlcNAc-(1-&gt;4)-Mur2Ac(oyl-L-Ala-gamma-D-Glu-L-Lys-D-Ala-D-Ala)](n+1)-di-trans,octa-cis-undecaprenyl diphosphate + di-trans,octa-cis-undecaprenyl diphosphate + H(+)</text>
        <dbReference type="Rhea" id="RHEA:23708"/>
        <dbReference type="Rhea" id="RHEA-COMP:9602"/>
        <dbReference type="Rhea" id="RHEA-COMP:9603"/>
        <dbReference type="ChEBI" id="CHEBI:15378"/>
        <dbReference type="ChEBI" id="CHEBI:58405"/>
        <dbReference type="ChEBI" id="CHEBI:60033"/>
        <dbReference type="ChEBI" id="CHEBI:78435"/>
        <dbReference type="EC" id="2.4.99.28"/>
    </reaction>
</comment>
<dbReference type="CDD" id="cd06577">
    <property type="entry name" value="PASTA_pknB"/>
    <property type="match status" value="1"/>
</dbReference>
<dbReference type="GO" id="GO:0006508">
    <property type="term" value="P:proteolysis"/>
    <property type="evidence" value="ECO:0007669"/>
    <property type="project" value="UniProtKB-KW"/>
</dbReference>
<evidence type="ECO:0000256" key="9">
    <source>
        <dbReference type="ARBA" id="ARBA00023316"/>
    </source>
</evidence>
<dbReference type="GO" id="GO:0004180">
    <property type="term" value="F:carboxypeptidase activity"/>
    <property type="evidence" value="ECO:0007669"/>
    <property type="project" value="UniProtKB-KW"/>
</dbReference>
<dbReference type="Gene3D" id="3.40.710.10">
    <property type="entry name" value="DD-peptidase/beta-lactamase superfamily"/>
    <property type="match status" value="1"/>
</dbReference>
<keyword evidence="2" id="KW-0645">Protease</keyword>
<evidence type="ECO:0000256" key="6">
    <source>
        <dbReference type="ARBA" id="ARBA00022960"/>
    </source>
</evidence>
<accession>A0A6J6X4E7</accession>
<dbReference type="SUPFAM" id="SSF53955">
    <property type="entry name" value="Lysozyme-like"/>
    <property type="match status" value="1"/>
</dbReference>
<name>A0A6J6X4E7_9ZZZZ</name>
<dbReference type="PANTHER" id="PTHR32282">
    <property type="entry name" value="BINDING PROTEIN TRANSPEPTIDASE, PUTATIVE-RELATED"/>
    <property type="match status" value="1"/>
</dbReference>
<evidence type="ECO:0000256" key="10">
    <source>
        <dbReference type="ARBA" id="ARBA00044770"/>
    </source>
</evidence>
<dbReference type="PANTHER" id="PTHR32282:SF33">
    <property type="entry name" value="PEPTIDOGLYCAN GLYCOSYLTRANSFERASE"/>
    <property type="match status" value="1"/>
</dbReference>
<proteinExistence type="predicted"/>
<feature type="region of interest" description="Disordered" evidence="12">
    <location>
        <begin position="745"/>
        <end position="769"/>
    </location>
</feature>
<dbReference type="InterPro" id="IPR005543">
    <property type="entry name" value="PASTA_dom"/>
</dbReference>
<sequence>MLGRLVLVAVACGVIFAGMLLPVAGGIALAARDGSQSFTALPNVLDAAPLPQPTILLAKDGSRIAEVFTENRTSVPLSSMATPIRQAIVAIEDSRYYEHGGIDLRGTLRALKSNSQAGSIRQGGSTLTQQYVKNTLIVNARTAQEREGASARTISRKIRELRLAIAVEQKYSKDEILERYLNTVYFGDGAYGIQAAAQRYFGINASELNLAQAATLAGVVQQPVGLNPRRFPVKAQARRNVVLQRMVDLGYITADSATKASKISLSKSLRITEKRNGCTTSYAAYFCDYVLSFIKKDSFFGETAEDREAFLRRGGLTIKTTLDPALQAAAQKAVDTAIPRKDKSRKAVAVSSVQPGTGGVLVMAQNRIWGTSGRGKTTVNFNVNTKYGGSLGAQAGSTFKVFVLAAALDQGLPITTTLNSPSSRTFTGFVDCTTGAPFAPYRVQNSTGSGTYSMKTATANSVNTFFVALEKKTGLCRPKEIAEAMGVTQATGTPLKRVPSFVLGSQAVSPLAMAEAYATFAARGTHCRSVPMSEVVDRDGISLGAPSADCKEVIRPAVADAVNQLLTSVMTIGTGKSLKIGRPVAGKTGTTNENAAVWFCGHTPQLATAVWIGDPRGGQRYPIRDITINGTFITKGYGGRLAGPIWRDVMVAGLKDQPVIDFTKPDPTQIAGLQTTVPDLRGLDPAAAFAVLTTAGLKGEVGQYRVQSTQPENTVAYSYPGRGAYVTSGRVVKIYLSDGTTPPPPPLPTFVIPTPTPTLTPLPTPGQTP</sequence>
<evidence type="ECO:0000256" key="11">
    <source>
        <dbReference type="ARBA" id="ARBA00049902"/>
    </source>
</evidence>
<evidence type="ECO:0000256" key="5">
    <source>
        <dbReference type="ARBA" id="ARBA00022801"/>
    </source>
</evidence>
<dbReference type="GO" id="GO:0071555">
    <property type="term" value="P:cell wall organization"/>
    <property type="evidence" value="ECO:0007669"/>
    <property type="project" value="UniProtKB-KW"/>
</dbReference>
<dbReference type="FunFam" id="1.10.3810.10:FF:000001">
    <property type="entry name" value="Penicillin-binding protein 1A"/>
    <property type="match status" value="1"/>
</dbReference>
<keyword evidence="7" id="KW-0573">Peptidoglycan synthesis</keyword>
<evidence type="ECO:0000256" key="3">
    <source>
        <dbReference type="ARBA" id="ARBA00022676"/>
    </source>
</evidence>
<reference evidence="14" key="1">
    <citation type="submission" date="2020-05" db="EMBL/GenBank/DDBJ databases">
        <authorList>
            <person name="Chiriac C."/>
            <person name="Salcher M."/>
            <person name="Ghai R."/>
            <person name="Kavagutti S V."/>
        </authorList>
    </citation>
    <scope>NUCLEOTIDE SEQUENCE</scope>
</reference>